<protein>
    <recommendedName>
        <fullName evidence="5 11">Nicotinate-nucleotide--dimethylbenzimidazole phosphoribosyltransferase</fullName>
        <shortName evidence="11">NN:DBI PRT</shortName>
        <ecNumber evidence="4 11">2.4.2.21</ecNumber>
    </recommendedName>
    <alternativeName>
        <fullName evidence="9 11">N(1)-alpha-phosphoribosyltransferase</fullName>
    </alternativeName>
</protein>
<dbReference type="InterPro" id="IPR036087">
    <property type="entry name" value="Nict_dMeBzImd_PRibTrfase_sf"/>
</dbReference>
<evidence type="ECO:0000256" key="1">
    <source>
        <dbReference type="ARBA" id="ARBA00002197"/>
    </source>
</evidence>
<evidence type="ECO:0000256" key="2">
    <source>
        <dbReference type="ARBA" id="ARBA00005049"/>
    </source>
</evidence>
<dbReference type="Gene3D" id="1.10.1610.10">
    <property type="match status" value="1"/>
</dbReference>
<dbReference type="InterPro" id="IPR017846">
    <property type="entry name" value="Nict_dMeBzImd_PRibTrfase_bact"/>
</dbReference>
<evidence type="ECO:0000256" key="8">
    <source>
        <dbReference type="ARBA" id="ARBA00022679"/>
    </source>
</evidence>
<dbReference type="Gene3D" id="3.40.50.10210">
    <property type="match status" value="1"/>
</dbReference>
<evidence type="ECO:0000256" key="6">
    <source>
        <dbReference type="ARBA" id="ARBA00022573"/>
    </source>
</evidence>
<reference evidence="12 13" key="1">
    <citation type="journal article" date="2014" name="Antonie Van Leeuwenhoek">
        <title>Fictibacillus enclensis sp. nov., isolated from marine sediment.</title>
        <authorList>
            <person name="Dastager S.G."/>
            <person name="Mawlankar R."/>
            <person name="Srinivasan K."/>
            <person name="Tang S.K."/>
            <person name="Lee J.C."/>
            <person name="Ramana V.V."/>
            <person name="Shouche Y.S."/>
        </authorList>
    </citation>
    <scope>NUCLEOTIDE SEQUENCE [LARGE SCALE GENOMIC DNA]</scope>
    <source>
        <strain evidence="12 13">NIO-1003</strain>
    </source>
</reference>
<comment type="caution">
    <text evidence="12">The sequence shown here is derived from an EMBL/GenBank/DDBJ whole genome shotgun (WGS) entry which is preliminary data.</text>
</comment>
<evidence type="ECO:0000256" key="4">
    <source>
        <dbReference type="ARBA" id="ARBA00011991"/>
    </source>
</evidence>
<dbReference type="InterPro" id="IPR023195">
    <property type="entry name" value="Nict_dMeBzImd_PRibTrfase_N"/>
</dbReference>
<dbReference type="EC" id="2.4.2.21" evidence="4 11"/>
<dbReference type="GO" id="GO:0009236">
    <property type="term" value="P:cobalamin biosynthetic process"/>
    <property type="evidence" value="ECO:0007669"/>
    <property type="project" value="UniProtKB-UniRule"/>
</dbReference>
<dbReference type="GO" id="GO:0008939">
    <property type="term" value="F:nicotinate-nucleotide-dimethylbenzimidazole phosphoribosyltransferase activity"/>
    <property type="evidence" value="ECO:0007669"/>
    <property type="project" value="UniProtKB-UniRule"/>
</dbReference>
<evidence type="ECO:0000313" key="13">
    <source>
        <dbReference type="Proteomes" id="UP000054099"/>
    </source>
</evidence>
<dbReference type="EMBL" id="LNQN01000001">
    <property type="protein sequence ID" value="KSU84055.1"/>
    <property type="molecule type" value="Genomic_DNA"/>
</dbReference>
<evidence type="ECO:0000256" key="3">
    <source>
        <dbReference type="ARBA" id="ARBA00007110"/>
    </source>
</evidence>
<dbReference type="NCBIfam" id="NF000996">
    <property type="entry name" value="PRK00105.1"/>
    <property type="match status" value="1"/>
</dbReference>
<evidence type="ECO:0000256" key="7">
    <source>
        <dbReference type="ARBA" id="ARBA00022676"/>
    </source>
</evidence>
<dbReference type="Pfam" id="PF02277">
    <property type="entry name" value="DBI_PRT"/>
    <property type="match status" value="1"/>
</dbReference>
<comment type="similarity">
    <text evidence="3 11">Belongs to the CobT family.</text>
</comment>
<dbReference type="PANTHER" id="PTHR43463:SF1">
    <property type="entry name" value="NICOTINATE-NUCLEOTIDE--DIMETHYLBENZIMIDAZOLE PHOSPHORIBOSYLTRANSFERASE"/>
    <property type="match status" value="1"/>
</dbReference>
<dbReference type="Proteomes" id="UP000054099">
    <property type="component" value="Unassembled WGS sequence"/>
</dbReference>
<dbReference type="AlphaFoldDB" id="A0A0V8JA22"/>
<name>A0A0V8JA22_9BACL</name>
<evidence type="ECO:0000256" key="5">
    <source>
        <dbReference type="ARBA" id="ARBA00015486"/>
    </source>
</evidence>
<dbReference type="FunFam" id="3.40.50.10210:FF:000001">
    <property type="entry name" value="Nicotinate-nucleotide--dimethylbenzimidazole phosphoribosyltransferase"/>
    <property type="match status" value="1"/>
</dbReference>
<keyword evidence="6 11" id="KW-0169">Cobalamin biosynthesis</keyword>
<evidence type="ECO:0000256" key="11">
    <source>
        <dbReference type="HAMAP-Rule" id="MF_00230"/>
    </source>
</evidence>
<dbReference type="InterPro" id="IPR003200">
    <property type="entry name" value="Nict_dMeBzImd_PRibTrfase"/>
</dbReference>
<keyword evidence="13" id="KW-1185">Reference proteome</keyword>
<evidence type="ECO:0000256" key="9">
    <source>
        <dbReference type="ARBA" id="ARBA00030686"/>
    </source>
</evidence>
<gene>
    <name evidence="11" type="primary">cobT</name>
    <name evidence="12" type="ORF">AS030_00325</name>
</gene>
<dbReference type="SUPFAM" id="SSF52733">
    <property type="entry name" value="Nicotinate mononucleotide:5,6-dimethylbenzimidazole phosphoribosyltransferase (CobT)"/>
    <property type="match status" value="1"/>
</dbReference>
<comment type="function">
    <text evidence="1 11">Catalyzes the synthesis of alpha-ribazole-5'-phosphate from nicotinate mononucleotide (NAMN) and 5,6-dimethylbenzimidazole (DMB).</text>
</comment>
<comment type="catalytic activity">
    <reaction evidence="10 11">
        <text>5,6-dimethylbenzimidazole + nicotinate beta-D-ribonucleotide = alpha-ribazole 5'-phosphate + nicotinate + H(+)</text>
        <dbReference type="Rhea" id="RHEA:11196"/>
        <dbReference type="ChEBI" id="CHEBI:15378"/>
        <dbReference type="ChEBI" id="CHEBI:15890"/>
        <dbReference type="ChEBI" id="CHEBI:32544"/>
        <dbReference type="ChEBI" id="CHEBI:57502"/>
        <dbReference type="ChEBI" id="CHEBI:57918"/>
        <dbReference type="EC" id="2.4.2.21"/>
    </reaction>
</comment>
<proteinExistence type="inferred from homology"/>
<organism evidence="12 13">
    <name type="scientific">Fictibacillus enclensis</name>
    <dbReference type="NCBI Taxonomy" id="1017270"/>
    <lineage>
        <taxon>Bacteria</taxon>
        <taxon>Bacillati</taxon>
        <taxon>Bacillota</taxon>
        <taxon>Bacilli</taxon>
        <taxon>Bacillales</taxon>
        <taxon>Fictibacillaceae</taxon>
        <taxon>Fictibacillus</taxon>
    </lineage>
</organism>
<evidence type="ECO:0000313" key="12">
    <source>
        <dbReference type="EMBL" id="KSU84055.1"/>
    </source>
</evidence>
<feature type="active site" description="Proton acceptor" evidence="11">
    <location>
        <position position="316"/>
    </location>
</feature>
<dbReference type="OrthoDB" id="9781491at2"/>
<keyword evidence="8 11" id="KW-0808">Transferase</keyword>
<keyword evidence="7 11" id="KW-0328">Glycosyltransferase</keyword>
<comment type="pathway">
    <text evidence="2 11">Nucleoside biosynthesis; alpha-ribazole biosynthesis; alpha-ribazole from 5,6-dimethylbenzimidazole: step 1/2.</text>
</comment>
<dbReference type="PANTHER" id="PTHR43463">
    <property type="entry name" value="NICOTINATE-NUCLEOTIDE--DIMETHYLBENZIMIDAZOLE PHOSPHORIBOSYLTRANSFERASE"/>
    <property type="match status" value="1"/>
</dbReference>
<evidence type="ECO:0000256" key="10">
    <source>
        <dbReference type="ARBA" id="ARBA00047340"/>
    </source>
</evidence>
<dbReference type="NCBIfam" id="TIGR03160">
    <property type="entry name" value="cobT_DBIPRT"/>
    <property type="match status" value="1"/>
</dbReference>
<accession>A0A0V8JA22</accession>
<dbReference type="RefSeq" id="WP_061967124.1">
    <property type="nucleotide sequence ID" value="NZ_FMAV01000001.1"/>
</dbReference>
<dbReference type="UniPathway" id="UPA00061">
    <property type="reaction ID" value="UER00516"/>
</dbReference>
<sequence length="359" mass="37988">MNNHWKNARIPAIDEKMGSAAQTYIHSLTKPVGSLGRLEALAVSLASMTKERFPIVFPPGVLIFAADHGIVSEGVSAYPQEVTSQMVRNFLNGGAAINVFSKQIGAKLNIVDIGIAADIDSQTLISRKVRYGTANFLVEDAMTREEAEQAVDAGYQTANEMIKSGVKCLIPGEMGIGNTTASSAVVAVVSGETVGTLVGTGTGIKKEKLQVKKEVIQKALELRKPNADDPVDILSKVGGLEIAGMAGAMLAASSSRIPILVDGFIASTAALIAKMICSRSADYMIMGHRSVEPGHKMLIKLLDKEPILDLGMRLGEGSGAAVAFPILLSASLMINEMATFETAQISANNQEGETRLVYK</sequence>
<dbReference type="HAMAP" id="MF_00230">
    <property type="entry name" value="CobT"/>
    <property type="match status" value="1"/>
</dbReference>
<dbReference type="CDD" id="cd02439">
    <property type="entry name" value="DMB-PRT_CobT"/>
    <property type="match status" value="1"/>
</dbReference>